<evidence type="ECO:0000256" key="2">
    <source>
        <dbReference type="ARBA" id="ARBA00012528"/>
    </source>
</evidence>
<organism evidence="6 7">
    <name type="scientific">Acinetobacter shaoyimingii</name>
    <dbReference type="NCBI Taxonomy" id="2715164"/>
    <lineage>
        <taxon>Bacteria</taxon>
        <taxon>Pseudomonadati</taxon>
        <taxon>Pseudomonadota</taxon>
        <taxon>Gammaproteobacteria</taxon>
        <taxon>Moraxellales</taxon>
        <taxon>Moraxellaceae</taxon>
        <taxon>Acinetobacter</taxon>
    </lineage>
</organism>
<feature type="transmembrane region" description="Helical" evidence="4">
    <location>
        <begin position="7"/>
        <end position="30"/>
    </location>
</feature>
<name>A0A6G8RTP0_9GAMM</name>
<evidence type="ECO:0000313" key="6">
    <source>
        <dbReference type="EMBL" id="QIO05255.1"/>
    </source>
</evidence>
<keyword evidence="4" id="KW-1133">Transmembrane helix</keyword>
<evidence type="ECO:0000313" key="7">
    <source>
        <dbReference type="Proteomes" id="UP000502297"/>
    </source>
</evidence>
<evidence type="ECO:0000259" key="5">
    <source>
        <dbReference type="PROSITE" id="PS50887"/>
    </source>
</evidence>
<dbReference type="SMART" id="SM00267">
    <property type="entry name" value="GGDEF"/>
    <property type="match status" value="1"/>
</dbReference>
<dbReference type="InterPro" id="IPR029787">
    <property type="entry name" value="Nucleotide_cyclase"/>
</dbReference>
<feature type="transmembrane region" description="Helical" evidence="4">
    <location>
        <begin position="65"/>
        <end position="88"/>
    </location>
</feature>
<dbReference type="Gene3D" id="3.30.70.270">
    <property type="match status" value="1"/>
</dbReference>
<dbReference type="Proteomes" id="UP000502297">
    <property type="component" value="Chromosome"/>
</dbReference>
<dbReference type="FunFam" id="3.30.70.270:FF:000001">
    <property type="entry name" value="Diguanylate cyclase domain protein"/>
    <property type="match status" value="1"/>
</dbReference>
<dbReference type="InterPro" id="IPR000160">
    <property type="entry name" value="GGDEF_dom"/>
</dbReference>
<dbReference type="CDD" id="cd01949">
    <property type="entry name" value="GGDEF"/>
    <property type="match status" value="1"/>
</dbReference>
<dbReference type="PANTHER" id="PTHR45138">
    <property type="entry name" value="REGULATORY COMPONENTS OF SENSORY TRANSDUCTION SYSTEM"/>
    <property type="match status" value="1"/>
</dbReference>
<gene>
    <name evidence="6" type="ORF">G8E00_04395</name>
</gene>
<reference evidence="6 7" key="1">
    <citation type="submission" date="2020-03" db="EMBL/GenBank/DDBJ databases">
        <authorList>
            <person name="Zhu W."/>
        </authorList>
    </citation>
    <scope>NUCLEOTIDE SEQUENCE [LARGE SCALE GENOMIC DNA]</scope>
    <source>
        <strain evidence="6 7">323-1</strain>
    </source>
</reference>
<keyword evidence="4" id="KW-0472">Membrane</keyword>
<sequence length="388" mass="45237">MLNIQVNFFSLLIPIFLMATASGLFILSLYKKLPQYMLWLSYAIFASVVVQVIQTIIVPDDIYRWAMFNCLLFFICVACTAHAVYLRLGICTRWSWIGLSILFAECLLAYFCFVEPRLEARLIIVAVTSALICSNNIQQLIHVELHHFLDRLLKYSLYGMVFTIGLRAIYMFSIYSQVSWLANQEFIWASTQFLLLFFAVFMIAIFISCSIQDTIARLSHERNLDPLTGLMNRRAFEERIEILMRQPQQQFKYAVIICDIDHFKKINDQYGHKVGDGALRHVAQIMNKAVRKYDEVARIGGEEFLILLYDVEFDFALDITERLRLMLETTPFKDNQTEVRITASFGLCFFEHLEQFQSALHISDQLLYQAKDYGRNNVRYQLLENTSL</sequence>
<dbReference type="InterPro" id="IPR043128">
    <property type="entry name" value="Rev_trsase/Diguanyl_cyclase"/>
</dbReference>
<accession>A0A6G8RTP0</accession>
<feature type="domain" description="GGDEF" evidence="5">
    <location>
        <begin position="251"/>
        <end position="383"/>
    </location>
</feature>
<evidence type="ECO:0000256" key="3">
    <source>
        <dbReference type="ARBA" id="ARBA00034247"/>
    </source>
</evidence>
<feature type="transmembrane region" description="Helical" evidence="4">
    <location>
        <begin position="36"/>
        <end position="58"/>
    </location>
</feature>
<dbReference type="GO" id="GO:0052621">
    <property type="term" value="F:diguanylate cyclase activity"/>
    <property type="evidence" value="ECO:0007669"/>
    <property type="project" value="UniProtKB-EC"/>
</dbReference>
<evidence type="ECO:0000256" key="1">
    <source>
        <dbReference type="ARBA" id="ARBA00001946"/>
    </source>
</evidence>
<dbReference type="Pfam" id="PF00990">
    <property type="entry name" value="GGDEF"/>
    <property type="match status" value="1"/>
</dbReference>
<keyword evidence="7" id="KW-1185">Reference proteome</keyword>
<protein>
    <recommendedName>
        <fullName evidence="2">diguanylate cyclase</fullName>
        <ecNumber evidence="2">2.7.7.65</ecNumber>
    </recommendedName>
</protein>
<dbReference type="KEGG" id="asha:G8E00_04395"/>
<dbReference type="EMBL" id="CP049801">
    <property type="protein sequence ID" value="QIO05255.1"/>
    <property type="molecule type" value="Genomic_DNA"/>
</dbReference>
<feature type="transmembrane region" description="Helical" evidence="4">
    <location>
        <begin position="187"/>
        <end position="207"/>
    </location>
</feature>
<dbReference type="SUPFAM" id="SSF55073">
    <property type="entry name" value="Nucleotide cyclase"/>
    <property type="match status" value="1"/>
</dbReference>
<comment type="catalytic activity">
    <reaction evidence="3">
        <text>2 GTP = 3',3'-c-di-GMP + 2 diphosphate</text>
        <dbReference type="Rhea" id="RHEA:24898"/>
        <dbReference type="ChEBI" id="CHEBI:33019"/>
        <dbReference type="ChEBI" id="CHEBI:37565"/>
        <dbReference type="ChEBI" id="CHEBI:58805"/>
        <dbReference type="EC" id="2.7.7.65"/>
    </reaction>
</comment>
<dbReference type="AlphaFoldDB" id="A0A6G8RTP0"/>
<dbReference type="NCBIfam" id="TIGR00254">
    <property type="entry name" value="GGDEF"/>
    <property type="match status" value="1"/>
</dbReference>
<feature type="transmembrane region" description="Helical" evidence="4">
    <location>
        <begin position="157"/>
        <end position="175"/>
    </location>
</feature>
<evidence type="ECO:0000256" key="4">
    <source>
        <dbReference type="SAM" id="Phobius"/>
    </source>
</evidence>
<dbReference type="RefSeq" id="WP_166222190.1">
    <property type="nucleotide sequence ID" value="NZ_CP049801.1"/>
</dbReference>
<dbReference type="InterPro" id="IPR050469">
    <property type="entry name" value="Diguanylate_Cyclase"/>
</dbReference>
<proteinExistence type="predicted"/>
<dbReference type="EC" id="2.7.7.65" evidence="2"/>
<keyword evidence="4" id="KW-0812">Transmembrane</keyword>
<comment type="cofactor">
    <cofactor evidence="1">
        <name>Mg(2+)</name>
        <dbReference type="ChEBI" id="CHEBI:18420"/>
    </cofactor>
</comment>
<dbReference type="PANTHER" id="PTHR45138:SF9">
    <property type="entry name" value="DIGUANYLATE CYCLASE DGCM-RELATED"/>
    <property type="match status" value="1"/>
</dbReference>
<dbReference type="PROSITE" id="PS50887">
    <property type="entry name" value="GGDEF"/>
    <property type="match status" value="1"/>
</dbReference>
<feature type="transmembrane region" description="Helical" evidence="4">
    <location>
        <begin position="120"/>
        <end position="137"/>
    </location>
</feature>
<feature type="transmembrane region" description="Helical" evidence="4">
    <location>
        <begin position="94"/>
        <end position="113"/>
    </location>
</feature>